<sequence>MAEGSDSFNYLATDDILAIHELIVESNEDTEAGVASTGDIEYAVEHIREGHFGHVPESFHEKAFQLLRLIDVNHPFVDGNKRTALMSVRVFCALNGLEFAYDRQIKEILKTLATDETNVEKEVVLSYLREHTEPLEPEYKATIELWLAQIMDAERIPDDIEPDPSESQNRGEPNDYDSDSRSNN</sequence>
<dbReference type="PANTHER" id="PTHR39426">
    <property type="entry name" value="HOMOLOGY TO DEATH-ON-CURING PROTEIN OF PHAGE P1"/>
    <property type="match status" value="1"/>
</dbReference>
<protein>
    <submittedName>
        <fullName evidence="3">Type II toxin-antitoxin system death-on-curing family toxin</fullName>
    </submittedName>
</protein>
<evidence type="ECO:0000313" key="3">
    <source>
        <dbReference type="EMBL" id="MFD1587883.1"/>
    </source>
</evidence>
<dbReference type="Proteomes" id="UP001597119">
    <property type="component" value="Unassembled WGS sequence"/>
</dbReference>
<dbReference type="SUPFAM" id="SSF140931">
    <property type="entry name" value="Fic-like"/>
    <property type="match status" value="1"/>
</dbReference>
<organism evidence="3 4">
    <name type="scientific">Halorientalis brevis</name>
    <dbReference type="NCBI Taxonomy" id="1126241"/>
    <lineage>
        <taxon>Archaea</taxon>
        <taxon>Methanobacteriati</taxon>
        <taxon>Methanobacteriota</taxon>
        <taxon>Stenosarchaea group</taxon>
        <taxon>Halobacteria</taxon>
        <taxon>Halobacteriales</taxon>
        <taxon>Haloarculaceae</taxon>
        <taxon>Halorientalis</taxon>
    </lineage>
</organism>
<name>A0ABD6CDM1_9EURY</name>
<comment type="caution">
    <text evidence="3">The sequence shown here is derived from an EMBL/GenBank/DDBJ whole genome shotgun (WGS) entry which is preliminary data.</text>
</comment>
<dbReference type="InterPro" id="IPR036597">
    <property type="entry name" value="Fido-like_dom_sf"/>
</dbReference>
<accession>A0ABD6CDM1</accession>
<dbReference type="RefSeq" id="WP_247380487.1">
    <property type="nucleotide sequence ID" value="NZ_JALLGV010000008.1"/>
</dbReference>
<dbReference type="InterPro" id="IPR006440">
    <property type="entry name" value="Doc"/>
</dbReference>
<gene>
    <name evidence="3" type="ORF">ACFR9U_12920</name>
</gene>
<dbReference type="EMBL" id="JBHUDJ010000006">
    <property type="protein sequence ID" value="MFD1587883.1"/>
    <property type="molecule type" value="Genomic_DNA"/>
</dbReference>
<evidence type="ECO:0000313" key="4">
    <source>
        <dbReference type="Proteomes" id="UP001597119"/>
    </source>
</evidence>
<dbReference type="PROSITE" id="PS51459">
    <property type="entry name" value="FIDO"/>
    <property type="match status" value="1"/>
</dbReference>
<evidence type="ECO:0000256" key="1">
    <source>
        <dbReference type="SAM" id="MobiDB-lite"/>
    </source>
</evidence>
<dbReference type="AlphaFoldDB" id="A0ABD6CDM1"/>
<dbReference type="Pfam" id="PF02661">
    <property type="entry name" value="Fic"/>
    <property type="match status" value="1"/>
</dbReference>
<dbReference type="Gene3D" id="1.20.120.1870">
    <property type="entry name" value="Fic/DOC protein, Fido domain"/>
    <property type="match status" value="1"/>
</dbReference>
<dbReference type="InterPro" id="IPR003812">
    <property type="entry name" value="Fido"/>
</dbReference>
<dbReference type="PANTHER" id="PTHR39426:SF1">
    <property type="entry name" value="HOMOLOGY TO DEATH-ON-CURING PROTEIN OF PHAGE P1"/>
    <property type="match status" value="1"/>
</dbReference>
<dbReference type="NCBIfam" id="TIGR01550">
    <property type="entry name" value="DOC_P1"/>
    <property type="match status" value="1"/>
</dbReference>
<feature type="domain" description="Fido" evidence="2">
    <location>
        <begin position="11"/>
        <end position="130"/>
    </location>
</feature>
<feature type="region of interest" description="Disordered" evidence="1">
    <location>
        <begin position="156"/>
        <end position="184"/>
    </location>
</feature>
<dbReference type="InterPro" id="IPR053737">
    <property type="entry name" value="Type_II_TA_Toxin"/>
</dbReference>
<evidence type="ECO:0000259" key="2">
    <source>
        <dbReference type="PROSITE" id="PS51459"/>
    </source>
</evidence>
<reference evidence="3 4" key="1">
    <citation type="journal article" date="2019" name="Int. J. Syst. Evol. Microbiol.">
        <title>The Global Catalogue of Microorganisms (GCM) 10K type strain sequencing project: providing services to taxonomists for standard genome sequencing and annotation.</title>
        <authorList>
            <consortium name="The Broad Institute Genomics Platform"/>
            <consortium name="The Broad Institute Genome Sequencing Center for Infectious Disease"/>
            <person name="Wu L."/>
            <person name="Ma J."/>
        </authorList>
    </citation>
    <scope>NUCLEOTIDE SEQUENCE [LARGE SCALE GENOMIC DNA]</scope>
    <source>
        <strain evidence="3 4">CGMCC 1.12125</strain>
    </source>
</reference>
<keyword evidence="4" id="KW-1185">Reference proteome</keyword>
<proteinExistence type="predicted"/>